<gene>
    <name evidence="2" type="primary">LOC107484476</name>
</gene>
<dbReference type="GeneID" id="107484476"/>
<evidence type="ECO:0000313" key="1">
    <source>
        <dbReference type="Proteomes" id="UP000515211"/>
    </source>
</evidence>
<dbReference type="RefSeq" id="XP_052116376.1">
    <property type="nucleotide sequence ID" value="XM_052260416.1"/>
</dbReference>
<dbReference type="Proteomes" id="UP000515211">
    <property type="component" value="Chromosome 1"/>
</dbReference>
<dbReference type="KEGG" id="adu:107484476"/>
<organism evidence="1 2">
    <name type="scientific">Arachis duranensis</name>
    <name type="common">Wild peanut</name>
    <dbReference type="NCBI Taxonomy" id="130453"/>
    <lineage>
        <taxon>Eukaryota</taxon>
        <taxon>Viridiplantae</taxon>
        <taxon>Streptophyta</taxon>
        <taxon>Embryophyta</taxon>
        <taxon>Tracheophyta</taxon>
        <taxon>Spermatophyta</taxon>
        <taxon>Magnoliopsida</taxon>
        <taxon>eudicotyledons</taxon>
        <taxon>Gunneridae</taxon>
        <taxon>Pentapetalae</taxon>
        <taxon>rosids</taxon>
        <taxon>fabids</taxon>
        <taxon>Fabales</taxon>
        <taxon>Fabaceae</taxon>
        <taxon>Papilionoideae</taxon>
        <taxon>50 kb inversion clade</taxon>
        <taxon>dalbergioids sensu lato</taxon>
        <taxon>Dalbergieae</taxon>
        <taxon>Pterocarpus clade</taxon>
        <taxon>Arachis</taxon>
    </lineage>
</organism>
<proteinExistence type="predicted"/>
<reference evidence="2" key="2">
    <citation type="submission" date="2025-08" db="UniProtKB">
        <authorList>
            <consortium name="RefSeq"/>
        </authorList>
    </citation>
    <scope>IDENTIFICATION</scope>
    <source>
        <tissue evidence="2">Whole plant</tissue>
    </source>
</reference>
<reference evidence="1" key="1">
    <citation type="journal article" date="2016" name="Nat. Genet.">
        <title>The genome sequences of Arachis duranensis and Arachis ipaensis, the diploid ancestors of cultivated peanut.</title>
        <authorList>
            <person name="Bertioli D.J."/>
            <person name="Cannon S.B."/>
            <person name="Froenicke L."/>
            <person name="Huang G."/>
            <person name="Farmer A.D."/>
            <person name="Cannon E.K."/>
            <person name="Liu X."/>
            <person name="Gao D."/>
            <person name="Clevenger J."/>
            <person name="Dash S."/>
            <person name="Ren L."/>
            <person name="Moretzsohn M.C."/>
            <person name="Shirasawa K."/>
            <person name="Huang W."/>
            <person name="Vidigal B."/>
            <person name="Abernathy B."/>
            <person name="Chu Y."/>
            <person name="Niederhuth C.E."/>
            <person name="Umale P."/>
            <person name="Araujo A.C."/>
            <person name="Kozik A."/>
            <person name="Kim K.D."/>
            <person name="Burow M.D."/>
            <person name="Varshney R.K."/>
            <person name="Wang X."/>
            <person name="Zhang X."/>
            <person name="Barkley N."/>
            <person name="Guimaraes P.M."/>
            <person name="Isobe S."/>
            <person name="Guo B."/>
            <person name="Liao B."/>
            <person name="Stalker H.T."/>
            <person name="Schmitz R.J."/>
            <person name="Scheffler B.E."/>
            <person name="Leal-Bertioli S.C."/>
            <person name="Xun X."/>
            <person name="Jackson S.A."/>
            <person name="Michelmore R."/>
            <person name="Ozias-Akins P."/>
        </authorList>
    </citation>
    <scope>NUCLEOTIDE SEQUENCE [LARGE SCALE GENOMIC DNA]</scope>
    <source>
        <strain evidence="1">cv. V14167</strain>
    </source>
</reference>
<keyword evidence="1" id="KW-1185">Reference proteome</keyword>
<sequence length="77" mass="8675">MSLPFPSLPFRSAARDCIPQERNSFVNFQAKTGVENAELCLVLLDRWILLIKLSDLSNNHIGGPFHSLCCHCEFTDP</sequence>
<name>A0A9C6TLE7_ARADU</name>
<evidence type="ECO:0000313" key="2">
    <source>
        <dbReference type="RefSeq" id="XP_052116376.1"/>
    </source>
</evidence>
<dbReference type="AlphaFoldDB" id="A0A9C6TLE7"/>
<accession>A0A9C6TLE7</accession>
<protein>
    <submittedName>
        <fullName evidence="2">Uncharacterized protein LOC107484476</fullName>
    </submittedName>
</protein>